<protein>
    <submittedName>
        <fullName evidence="4">Putative 3-demethylubiquinone-9 3-methyltransferase</fullName>
    </submittedName>
</protein>
<dbReference type="EMBL" id="CCSD01000079">
    <property type="protein sequence ID" value="CDZ90181.1"/>
    <property type="molecule type" value="Genomic_DNA"/>
</dbReference>
<name>A0A098BR36_9NOCA</name>
<dbReference type="AlphaFoldDB" id="A0A098BR36"/>
<accession>A0A098BR36</accession>
<keyword evidence="3" id="KW-0949">S-adenosyl-L-methionine</keyword>
<evidence type="ECO:0000256" key="1">
    <source>
        <dbReference type="ARBA" id="ARBA00022603"/>
    </source>
</evidence>
<dbReference type="SUPFAM" id="SSF53335">
    <property type="entry name" value="S-adenosyl-L-methionine-dependent methyltransferases"/>
    <property type="match status" value="1"/>
</dbReference>
<dbReference type="InterPro" id="IPR029063">
    <property type="entry name" value="SAM-dependent_MTases_sf"/>
</dbReference>
<gene>
    <name evidence="4" type="ORF">RHRU231_660027</name>
</gene>
<dbReference type="GO" id="GO:0008168">
    <property type="term" value="F:methyltransferase activity"/>
    <property type="evidence" value="ECO:0007669"/>
    <property type="project" value="UniProtKB-KW"/>
</dbReference>
<dbReference type="Proteomes" id="UP000042997">
    <property type="component" value="Unassembled WGS sequence"/>
</dbReference>
<dbReference type="Gene3D" id="3.40.50.150">
    <property type="entry name" value="Vaccinia Virus protein VP39"/>
    <property type="match status" value="1"/>
</dbReference>
<keyword evidence="1 4" id="KW-0489">Methyltransferase</keyword>
<dbReference type="PANTHER" id="PTHR43464:SF19">
    <property type="entry name" value="UBIQUINONE BIOSYNTHESIS O-METHYLTRANSFERASE, MITOCHONDRIAL"/>
    <property type="match status" value="1"/>
</dbReference>
<keyword evidence="4" id="KW-0830">Ubiquinone</keyword>
<organism evidence="4 5">
    <name type="scientific">Rhodococcus ruber</name>
    <dbReference type="NCBI Taxonomy" id="1830"/>
    <lineage>
        <taxon>Bacteria</taxon>
        <taxon>Bacillati</taxon>
        <taxon>Actinomycetota</taxon>
        <taxon>Actinomycetes</taxon>
        <taxon>Mycobacteriales</taxon>
        <taxon>Nocardiaceae</taxon>
        <taxon>Rhodococcus</taxon>
    </lineage>
</organism>
<evidence type="ECO:0000256" key="3">
    <source>
        <dbReference type="ARBA" id="ARBA00022691"/>
    </source>
</evidence>
<dbReference type="Pfam" id="PF13489">
    <property type="entry name" value="Methyltransf_23"/>
    <property type="match status" value="1"/>
</dbReference>
<dbReference type="CDD" id="cd02440">
    <property type="entry name" value="AdoMet_MTases"/>
    <property type="match status" value="1"/>
</dbReference>
<reference evidence="4 5" key="1">
    <citation type="journal article" date="2014" name="Genome Announc.">
        <title>Draft Genome Sequence of Propane- and Butane-Oxidizing Actinobacterium Rhodococcus ruber IEGM 231.</title>
        <authorList>
            <person name="Ivshina I.B."/>
            <person name="Kuyukina M.S."/>
            <person name="Krivoruchko A.V."/>
            <person name="Barbe V."/>
            <person name="Fischer C."/>
        </authorList>
    </citation>
    <scope>NUCLEOTIDE SEQUENCE [LARGE SCALE GENOMIC DNA]</scope>
</reference>
<dbReference type="OrthoDB" id="6064711at2"/>
<sequence>MTQPPMDAQVRFWTEWVEDSAPRENNPGNERRGKYVLEAVRSVTRPNMRILDIGCGTGWLSLQLAEFGTVTALDLPSKTIDRLKTTHPEITWISGDFLTTDLPQGFDVVVSVETIAHVPDQEKFVRKIAALLVPGGTVVLTTQNPPIWNRTRALRPPGPGQIRNWPSRARLQELFTPYFDLQPLRTCAPSGDRGPLRLLHNRISRAVGTRLFGRERWIRWRERVGLGCSLVLVGTLAHPVE</sequence>
<dbReference type="PANTHER" id="PTHR43464">
    <property type="entry name" value="METHYLTRANSFERASE"/>
    <property type="match status" value="1"/>
</dbReference>
<evidence type="ECO:0000313" key="5">
    <source>
        <dbReference type="Proteomes" id="UP000042997"/>
    </source>
</evidence>
<evidence type="ECO:0000256" key="2">
    <source>
        <dbReference type="ARBA" id="ARBA00022679"/>
    </source>
</evidence>
<evidence type="ECO:0000313" key="4">
    <source>
        <dbReference type="EMBL" id="CDZ90181.1"/>
    </source>
</evidence>
<dbReference type="RefSeq" id="WP_081636983.1">
    <property type="nucleotide sequence ID" value="NZ_JACVXT010000064.1"/>
</dbReference>
<proteinExistence type="predicted"/>
<keyword evidence="2 4" id="KW-0808">Transferase</keyword>
<dbReference type="GO" id="GO:0032259">
    <property type="term" value="P:methylation"/>
    <property type="evidence" value="ECO:0007669"/>
    <property type="project" value="UniProtKB-KW"/>
</dbReference>